<dbReference type="Pfam" id="PF07064">
    <property type="entry name" value="RIC1"/>
    <property type="match status" value="1"/>
</dbReference>
<dbReference type="InterPro" id="IPR040096">
    <property type="entry name" value="Ric1"/>
</dbReference>
<feature type="region of interest" description="Disordered" evidence="4">
    <location>
        <begin position="1491"/>
        <end position="1515"/>
    </location>
</feature>
<feature type="domain" description="RIC1 C-terminal alpha solenoid region" evidence="5">
    <location>
        <begin position="900"/>
        <end position="1063"/>
    </location>
</feature>
<gene>
    <name evidence="6" type="ORF">NMOB1V02_LOCUS5269</name>
</gene>
<dbReference type="GO" id="GO:0005829">
    <property type="term" value="C:cytosol"/>
    <property type="evidence" value="ECO:0007669"/>
    <property type="project" value="TreeGrafter"/>
</dbReference>
<keyword evidence="7" id="KW-1185">Reference proteome</keyword>
<comment type="subcellular location">
    <subcellularLocation>
        <location evidence="1">Membrane</location>
    </subcellularLocation>
</comment>
<protein>
    <recommendedName>
        <fullName evidence="3">Protein RIC1 homolog</fullName>
    </recommendedName>
</protein>
<dbReference type="OrthoDB" id="6366927at2759"/>
<organism evidence="6">
    <name type="scientific">Notodromas monacha</name>
    <dbReference type="NCBI Taxonomy" id="399045"/>
    <lineage>
        <taxon>Eukaryota</taxon>
        <taxon>Metazoa</taxon>
        <taxon>Ecdysozoa</taxon>
        <taxon>Arthropoda</taxon>
        <taxon>Crustacea</taxon>
        <taxon>Oligostraca</taxon>
        <taxon>Ostracoda</taxon>
        <taxon>Podocopa</taxon>
        <taxon>Podocopida</taxon>
        <taxon>Cypridocopina</taxon>
        <taxon>Cypridoidea</taxon>
        <taxon>Cyprididae</taxon>
        <taxon>Notodromas</taxon>
    </lineage>
</organism>
<feature type="compositionally biased region" description="Basic and acidic residues" evidence="4">
    <location>
        <begin position="1127"/>
        <end position="1137"/>
    </location>
</feature>
<feature type="compositionally biased region" description="Basic and acidic residues" evidence="4">
    <location>
        <begin position="390"/>
        <end position="400"/>
    </location>
</feature>
<dbReference type="EMBL" id="CAJPEX010000937">
    <property type="protein sequence ID" value="CAG0917691.1"/>
    <property type="molecule type" value="Genomic_DNA"/>
</dbReference>
<reference evidence="6" key="1">
    <citation type="submission" date="2020-11" db="EMBL/GenBank/DDBJ databases">
        <authorList>
            <person name="Tran Van P."/>
        </authorList>
    </citation>
    <scope>NUCLEOTIDE SEQUENCE</scope>
</reference>
<feature type="region of interest" description="Disordered" evidence="4">
    <location>
        <begin position="384"/>
        <end position="403"/>
    </location>
</feature>
<dbReference type="GO" id="GO:0000139">
    <property type="term" value="C:Golgi membrane"/>
    <property type="evidence" value="ECO:0007669"/>
    <property type="project" value="TreeGrafter"/>
</dbReference>
<dbReference type="Pfam" id="PF25440">
    <property type="entry name" value="Beta-prop_RIC1_2nd"/>
    <property type="match status" value="1"/>
</dbReference>
<dbReference type="InterPro" id="IPR015943">
    <property type="entry name" value="WD40/YVTN_repeat-like_dom_sf"/>
</dbReference>
<dbReference type="InterPro" id="IPR036322">
    <property type="entry name" value="WD40_repeat_dom_sf"/>
</dbReference>
<dbReference type="GO" id="GO:0006886">
    <property type="term" value="P:intracellular protein transport"/>
    <property type="evidence" value="ECO:0007669"/>
    <property type="project" value="InterPro"/>
</dbReference>
<evidence type="ECO:0000313" key="7">
    <source>
        <dbReference type="Proteomes" id="UP000678499"/>
    </source>
</evidence>
<dbReference type="GO" id="GO:0034066">
    <property type="term" value="C:Ric1-Rgp1 guanyl-nucleotide exchange factor complex"/>
    <property type="evidence" value="ECO:0007669"/>
    <property type="project" value="InterPro"/>
</dbReference>
<dbReference type="PANTHER" id="PTHR22746:SF10">
    <property type="entry name" value="GUANINE NUCLEOTIDE EXCHANGE FACTOR SUBUNIT RIC1"/>
    <property type="match status" value="1"/>
</dbReference>
<accession>A0A7R9GCI4</accession>
<name>A0A7R9GCI4_9CRUS</name>
<dbReference type="EMBL" id="OA882974">
    <property type="protein sequence ID" value="CAD7277539.1"/>
    <property type="molecule type" value="Genomic_DNA"/>
</dbReference>
<evidence type="ECO:0000313" key="6">
    <source>
        <dbReference type="EMBL" id="CAD7277539.1"/>
    </source>
</evidence>
<feature type="region of interest" description="Disordered" evidence="4">
    <location>
        <begin position="1124"/>
        <end position="1148"/>
    </location>
</feature>
<sequence length="1584" mass="176437">MYFPNGCPETLRLVKGAGSPVIAVVCNRDKVLLAVLYEKAIELWYYRPCVPLVCYQLPGDLFPLYGSFTGLEWRRDSSLFALSTQHDYLLFFSVETKNKDDYLYFELEGPNPALKRGSSELFSKDEVPAVSLKLKCTVMVAGGVTGMVCLRDELMVATGNAQIQRFNWDGGLNRDYCLDLRRVPFCIDKQVALAIPLTAAGVHVSAIDYSPLLGGFSVVLSDGRAAFLTATTLKFDPNQVQGIWAPNVDDAICTAMNHKYRIIAFGKRDSQGVVYSIDETSGALVVSHRLVLSEKIYSGAQKPVKSLKWSPDGCALAMCWEGGGGGIALWSVYGSLLTCSFAWDYGTQYHPSRHVPFNCCCVEWGAEGYTLWTVNKEAVLGTKRTRGRLRTSESDSDHVEGNGNLMPYELLQRQLKEEQRSPSSSDAADSSSHNSMKFNYRVQFFHMIKSALTSNPAMCYQERVFLQGEDRIYLNANELAGSEGVRQSMKDRSPIIGTSLAEDVFSQNVGTATLPSNQIGNKQWIVIPIPHNYTATNWPLRYAALDQRGHYLAVAGRFGVAHYSTNLRRWRLFGSETQEKDFIVTGGLLWWREYLVLGCYNLQKLQDEIRIYPRDTKLDHAFCSTTNIDAQVVVLSLHHDTLAVCTADNYLLIYSMAISGSNAHAVELHAKQRVNLQPIVYHPACVVSVLLTSLRVDVSGSRYSVSNPSGPTSPVSPVASSFSYWRSGSSSKDCAVSNQSSQPPIQGVLINICGRLILLQLDLEPAFVNDQRSRIQQAYPTVLASNVENMWQCSRNTDAVTGNEATFPRRNELWESLWLHCGALGMRIWLPLLPHQGEKSFMAKRIMLPVPVSIYPLAVLYEAAVVLGVETDTIQLPLKSDCDVKLPFCVLERTSEVYLQHILRQLLKRNLGLPAWEIARSCCQLPYFPHALELLLHHVLEEEATSKDPLPDALLPSVVDFIKEFPNYLQTVVGCSRKSEIALWHHLFTAAGNPRDLFMECLRRGLLDVATNYLVILQNVEVTSVSRQYATMLLVSALDASRWDLSKELVRYLRAIDPNDSEGPRASVGSLPKFGLSTTTPPLSPNEDDLSLVLGTMQVPRGRSMSTAGITRGPLSPDPYAVNQQKEMSRPHSESKLRAHRKSSAPATIEEEEQFIDTILMSHAEKLLNAGRIRDLGYFAANLDFHLATWFRKEREKAAKVEDFVASIKRLHADFNWPFPILSHPISHYLPPKRSSFADSSKSSRSPTTSSVDTEIDLKTFPLTLDIDTPFTGSHHPHNLPMTLIGATKLGDSGYVSHSPAEPLPPNGDFNRYSFDGCSTSAIEVPLKPNVIRENESAMSLRESEDEMSTSMWGGSCSNDWEYAKRNGDEPAESKSNSWEAMPNLSILEQLSQEMTCKGPQQAEVQLRYMLQMFQEGGCLEWSLLVSVLLKDAMAVLRTLNAARTSALSQEMLVRLQKGLKDLENWTDTQCPGYKPLMLALQNQVSMLLHMNPCPENSDDSSSEAPTSLGTSGEIRSNKVRFSQKAIPGMAAKQSYRPGSFDSDNSTVTSDRDNELKHTSLNSKSFDEADLRKELERQGWCSVT</sequence>
<dbReference type="GO" id="GO:0042147">
    <property type="term" value="P:retrograde transport, endosome to Golgi"/>
    <property type="evidence" value="ECO:0007669"/>
    <property type="project" value="TreeGrafter"/>
</dbReference>
<dbReference type="InterPro" id="IPR009771">
    <property type="entry name" value="RIC1_C"/>
</dbReference>
<evidence type="ECO:0000256" key="4">
    <source>
        <dbReference type="SAM" id="MobiDB-lite"/>
    </source>
</evidence>
<keyword evidence="2" id="KW-0472">Membrane</keyword>
<evidence type="ECO:0000259" key="5">
    <source>
        <dbReference type="Pfam" id="PF07064"/>
    </source>
</evidence>
<proteinExistence type="predicted"/>
<dbReference type="Gene3D" id="2.130.10.10">
    <property type="entry name" value="YVTN repeat-like/Quinoprotein amine dehydrogenase"/>
    <property type="match status" value="1"/>
</dbReference>
<dbReference type="Proteomes" id="UP000678499">
    <property type="component" value="Unassembled WGS sequence"/>
</dbReference>
<evidence type="ECO:0000256" key="3">
    <source>
        <dbReference type="ARBA" id="ARBA00029879"/>
    </source>
</evidence>
<feature type="region of interest" description="Disordered" evidence="4">
    <location>
        <begin position="1528"/>
        <end position="1569"/>
    </location>
</feature>
<dbReference type="SUPFAM" id="SSF50978">
    <property type="entry name" value="WD40 repeat-like"/>
    <property type="match status" value="1"/>
</dbReference>
<evidence type="ECO:0000256" key="1">
    <source>
        <dbReference type="ARBA" id="ARBA00004370"/>
    </source>
</evidence>
<evidence type="ECO:0000256" key="2">
    <source>
        <dbReference type="ARBA" id="ARBA00023136"/>
    </source>
</evidence>
<dbReference type="PANTHER" id="PTHR22746">
    <property type="entry name" value="RAB6A-GEF COMPLEX PARTNER PROTEIN 1"/>
    <property type="match status" value="1"/>
</dbReference>
<feature type="compositionally biased region" description="Polar residues" evidence="4">
    <location>
        <begin position="1503"/>
        <end position="1515"/>
    </location>
</feature>